<dbReference type="SMART" id="SM00494">
    <property type="entry name" value="ChtBD2"/>
    <property type="match status" value="10"/>
</dbReference>
<reference evidence="5" key="2">
    <citation type="submission" date="2018-07" db="EMBL/GenBank/DDBJ databases">
        <authorList>
            <person name="Quirk P.G."/>
            <person name="Krulwich T.A."/>
        </authorList>
    </citation>
    <scope>NUCLEOTIDE SEQUENCE</scope>
</reference>
<dbReference type="EMBL" id="UFQT01001160">
    <property type="protein sequence ID" value="SSX29197.1"/>
    <property type="molecule type" value="Genomic_DNA"/>
</dbReference>
<feature type="domain" description="Chitin-binding type-2" evidence="3">
    <location>
        <begin position="960"/>
        <end position="1026"/>
    </location>
</feature>
<name>A0A336KXF4_CULSO</name>
<feature type="domain" description="Chitin-binding type-2" evidence="3">
    <location>
        <begin position="534"/>
        <end position="600"/>
    </location>
</feature>
<dbReference type="InterPro" id="IPR036508">
    <property type="entry name" value="Chitin-bd_dom_sf"/>
</dbReference>
<feature type="region of interest" description="Disordered" evidence="1">
    <location>
        <begin position="463"/>
        <end position="534"/>
    </location>
</feature>
<dbReference type="PANTHER" id="PTHR36910:SF8">
    <property type="match status" value="1"/>
</dbReference>
<feature type="region of interest" description="Disordered" evidence="1">
    <location>
        <begin position="747"/>
        <end position="817"/>
    </location>
</feature>
<feature type="region of interest" description="Disordered" evidence="1">
    <location>
        <begin position="889"/>
        <end position="959"/>
    </location>
</feature>
<feature type="compositionally biased region" description="Polar residues" evidence="1">
    <location>
        <begin position="748"/>
        <end position="800"/>
    </location>
</feature>
<feature type="compositionally biased region" description="Low complexity" evidence="1">
    <location>
        <begin position="661"/>
        <end position="674"/>
    </location>
</feature>
<feature type="compositionally biased region" description="Low complexity" evidence="1">
    <location>
        <begin position="803"/>
        <end position="816"/>
    </location>
</feature>
<feature type="domain" description="Chitin-binding type-2" evidence="3">
    <location>
        <begin position="818"/>
        <end position="884"/>
    </location>
</feature>
<feature type="domain" description="Chitin-binding type-2" evidence="3">
    <location>
        <begin position="250"/>
        <end position="316"/>
    </location>
</feature>
<feature type="compositionally biased region" description="Polar residues" evidence="1">
    <location>
        <begin position="322"/>
        <end position="374"/>
    </location>
</feature>
<evidence type="ECO:0000256" key="2">
    <source>
        <dbReference type="SAM" id="SignalP"/>
    </source>
</evidence>
<organism evidence="4">
    <name type="scientific">Culicoides sonorensis</name>
    <name type="common">Biting midge</name>
    <dbReference type="NCBI Taxonomy" id="179676"/>
    <lineage>
        <taxon>Eukaryota</taxon>
        <taxon>Metazoa</taxon>
        <taxon>Ecdysozoa</taxon>
        <taxon>Arthropoda</taxon>
        <taxon>Hexapoda</taxon>
        <taxon>Insecta</taxon>
        <taxon>Pterygota</taxon>
        <taxon>Neoptera</taxon>
        <taxon>Endopterygota</taxon>
        <taxon>Diptera</taxon>
        <taxon>Nematocera</taxon>
        <taxon>Chironomoidea</taxon>
        <taxon>Ceratopogonidae</taxon>
        <taxon>Ceratopogoninae</taxon>
        <taxon>Culicoides</taxon>
        <taxon>Monoculicoides</taxon>
    </lineage>
</organism>
<proteinExistence type="predicted"/>
<feature type="domain" description="Chitin-binding type-2" evidence="3">
    <location>
        <begin position="392"/>
        <end position="458"/>
    </location>
</feature>
<feature type="region of interest" description="Disordered" evidence="1">
    <location>
        <begin position="1173"/>
        <end position="1220"/>
    </location>
</feature>
<feature type="compositionally biased region" description="Polar residues" evidence="1">
    <location>
        <begin position="464"/>
        <end position="516"/>
    </location>
</feature>
<dbReference type="GO" id="GO:0008061">
    <property type="term" value="F:chitin binding"/>
    <property type="evidence" value="ECO:0007669"/>
    <property type="project" value="InterPro"/>
</dbReference>
<dbReference type="SUPFAM" id="SSF57625">
    <property type="entry name" value="Invertebrate chitin-binding proteins"/>
    <property type="match status" value="6"/>
</dbReference>
<feature type="domain" description="Chitin-binding type-2" evidence="3">
    <location>
        <begin position="676"/>
        <end position="742"/>
    </location>
</feature>
<evidence type="ECO:0000256" key="1">
    <source>
        <dbReference type="SAM" id="MobiDB-lite"/>
    </source>
</evidence>
<feature type="compositionally biased region" description="Low complexity" evidence="1">
    <location>
        <begin position="377"/>
        <end position="388"/>
    </location>
</feature>
<feature type="domain" description="Chitin-binding type-2" evidence="3">
    <location>
        <begin position="1102"/>
        <end position="1168"/>
    </location>
</feature>
<feature type="compositionally biased region" description="Low complexity" evidence="1">
    <location>
        <begin position="220"/>
        <end position="232"/>
    </location>
</feature>
<sequence length="1403" mass="153730">MNLKLITSVILVLFVQNIASRCPEPRCDTEENILTLWSHDNAFKYWQCRRNDDGIWIPVERDCSPTGNKFSFEHQVCVWPSDYIASCATYEEILLKDLNDEPENCGEDIPACTTEYEKNTLYAHDDVKQFWQCKPDPDGYWTPLERPCAPGTWFCKNLQVCIWPRDWSKEMCGCEGNLGSSTTIQTTPTTTSRPTTTPTTTTTKKQSTPTKPTKPPIPTTPGQTQSTPGQGPTDPPGAISGEEPGPCDAPRCDTMEEQNTLYANANVSVFWQCKPDADGYWSPIERPCAPGTWFCSDEQVCIWPRDWTAERCGCDSSIVPDPSTSAPTSENPITTNAPSSEVPTTQEPTSENPITTNAPSSEAPTTQEPENPITTDPPGVVSGEEPGPCEAPICDTMEQRNTLYSHLDVTKFWQCKPDPDGYWSPIERPCAPGTWFCSDEQVCIWPRDWTAERCGCDSSIVPDPSTSAPTSENPITTNAPSSEVPTTQEPTSENPITTNAPSSEAPTTQEPENPITTDPPGGISGEEPGPCEAPICDTMEQRNTLYSHLDVTKFWQCIPVADGSWSPIERPCAPGTWFCSDEQVCIWPRDWTAERCGCDSSIVPDPSTSAPTSENPITTNAPSSEVPTTQEPTSENPITTNAPSSEAPTTQEPENPITTDPPGGISGEEPGPCEAPICDTMEQRNTLYSHLDVTKFWQCIPVADGSWSPIERPCAPGTWFCSDEQVCIWPRDWTAERCGCDSSIVPDPSTSAPTSENPITTNAPSSEVPTTQEPTSENPITTNAPSSEAPTTQEPENPITTDPPGGISGEEPGPCEAPICDTMEQRNTLYSHLDVTKFWQCIPVADGSWSPIERPCAPGTWFCSDEQVCIWPRDWTAERCGCDSSIVPDPSTSAPTSENPITTNAPSSEVPTTQEPTSENPITTNAPSSEAPTTQEPENPITTDPPGGISGEEPGPCEAPICDTMEQRNTLYSHLDVTKFWQCIPVADGSWSPIERPCAPGTWFCSDEQVCIWPRDWTAERCGCDSSIVPDPSTSAPTSENPITTNAPSSEVPTTQEPTSENPITTNAPSSEAPTTQEPENPITTDPPGGISGEEPGPCEAPICDTMEQRNTLYSHLDVTKFWQCIPVADGSWSPIERPCAPGTWFCSDEQVCIWPRDWTAERCGCDSSIVPDPSTSAPTSENPITTNAPSSEAPTTQEPTSENPITTNPPSSEVPTSENPIETTTEEIISTTPIDPIDDTVNCSIIPDCNKEFLMTIWPHIEPESYWQCEIMASHEGGVWRRAQRKCEQVDGIQLLFNFKEQRCVNPDDWIDYCATEPTDPGLCDKPKCIVPEVENDIKFPHFNPRQYYQCADVGVSVVRTCPLQQLYIEREQRCGNPCNWENVCKANSAKDIIKSLFAKYI</sequence>
<protein>
    <submittedName>
        <fullName evidence="4">CSON000994 protein</fullName>
    </submittedName>
</protein>
<dbReference type="PANTHER" id="PTHR36910">
    <property type="match status" value="1"/>
</dbReference>
<evidence type="ECO:0000313" key="4">
    <source>
        <dbReference type="EMBL" id="SSX09295.1"/>
    </source>
</evidence>
<evidence type="ECO:0000259" key="3">
    <source>
        <dbReference type="SMART" id="SM00494"/>
    </source>
</evidence>
<dbReference type="OMA" id="CIWPRDW"/>
<feature type="region of interest" description="Disordered" evidence="1">
    <location>
        <begin position="321"/>
        <end position="392"/>
    </location>
</feature>
<feature type="chain" id="PRO_5036328557" evidence="2">
    <location>
        <begin position="21"/>
        <end position="1403"/>
    </location>
</feature>
<feature type="signal peptide" evidence="2">
    <location>
        <begin position="1"/>
        <end position="20"/>
    </location>
</feature>
<dbReference type="InterPro" id="IPR002557">
    <property type="entry name" value="Chitin-bd_dom"/>
</dbReference>
<feature type="compositionally biased region" description="Low complexity" evidence="1">
    <location>
        <begin position="182"/>
        <end position="211"/>
    </location>
</feature>
<feature type="compositionally biased region" description="Polar residues" evidence="1">
    <location>
        <begin position="606"/>
        <end position="658"/>
    </location>
</feature>
<feature type="compositionally biased region" description="Low complexity" evidence="1">
    <location>
        <begin position="519"/>
        <end position="532"/>
    </location>
</feature>
<feature type="region of interest" description="Disordered" evidence="1">
    <location>
        <begin position="182"/>
        <end position="251"/>
    </location>
</feature>
<dbReference type="GO" id="GO:0005576">
    <property type="term" value="C:extracellular region"/>
    <property type="evidence" value="ECO:0007669"/>
    <property type="project" value="InterPro"/>
</dbReference>
<reference evidence="4" key="1">
    <citation type="submission" date="2018-04" db="EMBL/GenBank/DDBJ databases">
        <authorList>
            <person name="Go L.Y."/>
            <person name="Mitchell J.A."/>
        </authorList>
    </citation>
    <scope>NUCLEOTIDE SEQUENCE</scope>
    <source>
        <tissue evidence="4">Whole organism</tissue>
    </source>
</reference>
<keyword evidence="2" id="KW-0732">Signal</keyword>
<feature type="compositionally biased region" description="Polar residues" evidence="1">
    <location>
        <begin position="1032"/>
        <end position="1084"/>
    </location>
</feature>
<dbReference type="EMBL" id="UFQS01001160">
    <property type="protein sequence ID" value="SSX09295.1"/>
    <property type="molecule type" value="Genomic_DNA"/>
</dbReference>
<feature type="domain" description="Chitin-binding type-2" evidence="3">
    <location>
        <begin position="25"/>
        <end position="89"/>
    </location>
</feature>
<feature type="domain" description="Chitin-binding type-2" evidence="3">
    <location>
        <begin position="110"/>
        <end position="176"/>
    </location>
</feature>
<gene>
    <name evidence="4" type="primary">CSON000994</name>
</gene>
<feature type="compositionally biased region" description="Polar residues" evidence="1">
    <location>
        <begin position="1174"/>
        <end position="1215"/>
    </location>
</feature>
<feature type="region of interest" description="Disordered" evidence="1">
    <location>
        <begin position="605"/>
        <end position="675"/>
    </location>
</feature>
<dbReference type="VEuPathDB" id="VectorBase:CSON000994"/>
<feature type="compositionally biased region" description="Polar residues" evidence="1">
    <location>
        <begin position="890"/>
        <end position="942"/>
    </location>
</feature>
<feature type="compositionally biased region" description="Low complexity" evidence="1">
    <location>
        <begin position="945"/>
        <end position="958"/>
    </location>
</feature>
<feature type="compositionally biased region" description="Low complexity" evidence="1">
    <location>
        <begin position="1087"/>
        <end position="1100"/>
    </location>
</feature>
<feature type="domain" description="Chitin-binding type-2" evidence="3">
    <location>
        <begin position="1328"/>
        <end position="1382"/>
    </location>
</feature>
<feature type="region of interest" description="Disordered" evidence="1">
    <location>
        <begin position="1031"/>
        <end position="1102"/>
    </location>
</feature>
<accession>A0A336KXF4</accession>
<evidence type="ECO:0000313" key="5">
    <source>
        <dbReference type="EMBL" id="SSX29197.1"/>
    </source>
</evidence>